<dbReference type="PROSITE" id="PS51257">
    <property type="entry name" value="PROKAR_LIPOPROTEIN"/>
    <property type="match status" value="1"/>
</dbReference>
<dbReference type="STRING" id="765420.OSCT_0340"/>
<dbReference type="eggNOG" id="COG3103">
    <property type="taxonomic scope" value="Bacteria"/>
</dbReference>
<dbReference type="HOGENOM" id="CLU_1764753_0_0_0"/>
<dbReference type="Pfam" id="PF08239">
    <property type="entry name" value="SH3_3"/>
    <property type="match status" value="1"/>
</dbReference>
<keyword evidence="2" id="KW-0732">Signal</keyword>
<proteinExistence type="predicted"/>
<name>E1IAI9_9CHLR</name>
<sequence>MLHRGSITLLLLLAGLVLAGCGNLAAALPAQPSPFPTLPRLPSVTPVTPRPTRPPTPSPSSTPTATPIPPQAEATINANLRSGPSTNTAVVAVVRKGTQVGLLERQGDWYRVRTPDGTQGWMANTVLKIAPGLIDQVPLSP</sequence>
<feature type="signal peptide" evidence="2">
    <location>
        <begin position="1"/>
        <end position="19"/>
    </location>
</feature>
<dbReference type="SMART" id="SM00287">
    <property type="entry name" value="SH3b"/>
    <property type="match status" value="1"/>
</dbReference>
<dbReference type="OrthoDB" id="8912338at2"/>
<evidence type="ECO:0000256" key="1">
    <source>
        <dbReference type="SAM" id="MobiDB-lite"/>
    </source>
</evidence>
<evidence type="ECO:0000313" key="4">
    <source>
        <dbReference type="EMBL" id="EFO81763.1"/>
    </source>
</evidence>
<comment type="caution">
    <text evidence="4">The sequence shown here is derived from an EMBL/GenBank/DDBJ whole genome shotgun (WGS) entry which is preliminary data.</text>
</comment>
<evidence type="ECO:0000259" key="3">
    <source>
        <dbReference type="PROSITE" id="PS51781"/>
    </source>
</evidence>
<reference evidence="4 5" key="1">
    <citation type="journal article" date="2011" name="J. Bacteriol.">
        <title>Draft genome sequence of the anoxygenic filamentous phototrophic bacterium Oscillochloris trichoides subsp. DG-6.</title>
        <authorList>
            <person name="Kuznetsov B.B."/>
            <person name="Ivanovsky R.N."/>
            <person name="Keppen O.I."/>
            <person name="Sukhacheva M.V."/>
            <person name="Bumazhkin B.K."/>
            <person name="Patutina E.O."/>
            <person name="Beletsky A.V."/>
            <person name="Mardanov A.V."/>
            <person name="Baslerov R.V."/>
            <person name="Panteleeva A.N."/>
            <person name="Kolganova T.V."/>
            <person name="Ravin N.V."/>
            <person name="Skryabin K.G."/>
        </authorList>
    </citation>
    <scope>NUCLEOTIDE SEQUENCE [LARGE SCALE GENOMIC DNA]</scope>
    <source>
        <strain evidence="4 5">DG-6</strain>
    </source>
</reference>
<dbReference type="InterPro" id="IPR003646">
    <property type="entry name" value="SH3-like_bac-type"/>
</dbReference>
<dbReference type="EMBL" id="ADVR01000005">
    <property type="protein sequence ID" value="EFO81763.1"/>
    <property type="molecule type" value="Genomic_DNA"/>
</dbReference>
<dbReference type="AlphaFoldDB" id="E1IAI9"/>
<feature type="chain" id="PRO_5003146862" description="SH3b domain-containing protein" evidence="2">
    <location>
        <begin position="20"/>
        <end position="141"/>
    </location>
</feature>
<gene>
    <name evidence="4" type="ORF">OSCT_0340</name>
</gene>
<keyword evidence="5" id="KW-1185">Reference proteome</keyword>
<evidence type="ECO:0000256" key="2">
    <source>
        <dbReference type="SAM" id="SignalP"/>
    </source>
</evidence>
<feature type="compositionally biased region" description="Pro residues" evidence="1">
    <location>
        <begin position="48"/>
        <end position="70"/>
    </location>
</feature>
<organism evidence="4 5">
    <name type="scientific">Oscillochloris trichoides DG-6</name>
    <dbReference type="NCBI Taxonomy" id="765420"/>
    <lineage>
        <taxon>Bacteria</taxon>
        <taxon>Bacillati</taxon>
        <taxon>Chloroflexota</taxon>
        <taxon>Chloroflexia</taxon>
        <taxon>Chloroflexales</taxon>
        <taxon>Chloroflexineae</taxon>
        <taxon>Oscillochloridaceae</taxon>
        <taxon>Oscillochloris</taxon>
    </lineage>
</organism>
<dbReference type="Proteomes" id="UP000054010">
    <property type="component" value="Unassembled WGS sequence"/>
</dbReference>
<feature type="domain" description="SH3b" evidence="3">
    <location>
        <begin position="62"/>
        <end position="131"/>
    </location>
</feature>
<accession>E1IAI9</accession>
<evidence type="ECO:0000313" key="5">
    <source>
        <dbReference type="Proteomes" id="UP000054010"/>
    </source>
</evidence>
<dbReference type="Gene3D" id="2.30.30.40">
    <property type="entry name" value="SH3 Domains"/>
    <property type="match status" value="1"/>
</dbReference>
<feature type="region of interest" description="Disordered" evidence="1">
    <location>
        <begin position="32"/>
        <end position="70"/>
    </location>
</feature>
<dbReference type="PROSITE" id="PS51781">
    <property type="entry name" value="SH3B"/>
    <property type="match status" value="1"/>
</dbReference>
<protein>
    <recommendedName>
        <fullName evidence="3">SH3b domain-containing protein</fullName>
    </recommendedName>
</protein>